<dbReference type="InterPro" id="IPR000671">
    <property type="entry name" value="Peptidase_A31"/>
</dbReference>
<dbReference type="PANTHER" id="PTHR30302:SF1">
    <property type="entry name" value="HYDROGENASE 2 MATURATION PROTEASE"/>
    <property type="match status" value="1"/>
</dbReference>
<dbReference type="STRING" id="106634.TVD_13265"/>
<evidence type="ECO:0000256" key="4">
    <source>
        <dbReference type="ARBA" id="ARBA00022801"/>
    </source>
</evidence>
<dbReference type="RefSeq" id="WP_047251815.1">
    <property type="nucleotide sequence ID" value="NZ_CP011367.1"/>
</dbReference>
<dbReference type="KEGG" id="tvr:TVD_13265"/>
<accession>A0A0G3G7A9</accession>
<dbReference type="Pfam" id="PF01750">
    <property type="entry name" value="HycI"/>
    <property type="match status" value="1"/>
</dbReference>
<protein>
    <recommendedName>
        <fullName evidence="8">Hydrogenase maturation protease</fullName>
    </recommendedName>
</protein>
<dbReference type="PANTHER" id="PTHR30302">
    <property type="entry name" value="HYDROGENASE 1 MATURATION PROTEASE"/>
    <property type="match status" value="1"/>
</dbReference>
<gene>
    <name evidence="6" type="ORF">TVD_13265</name>
</gene>
<evidence type="ECO:0000313" key="7">
    <source>
        <dbReference type="Proteomes" id="UP000064201"/>
    </source>
</evidence>
<feature type="compositionally biased region" description="Acidic residues" evidence="5">
    <location>
        <begin position="10"/>
        <end position="23"/>
    </location>
</feature>
<evidence type="ECO:0000256" key="5">
    <source>
        <dbReference type="SAM" id="MobiDB-lite"/>
    </source>
</evidence>
<dbReference type="GO" id="GO:0008047">
    <property type="term" value="F:enzyme activator activity"/>
    <property type="evidence" value="ECO:0007669"/>
    <property type="project" value="InterPro"/>
</dbReference>
<dbReference type="NCBIfam" id="TIGR00072">
    <property type="entry name" value="hydrog_prot"/>
    <property type="match status" value="1"/>
</dbReference>
<feature type="region of interest" description="Disordered" evidence="5">
    <location>
        <begin position="1"/>
        <end position="62"/>
    </location>
</feature>
<evidence type="ECO:0000256" key="2">
    <source>
        <dbReference type="ARBA" id="ARBA00022670"/>
    </source>
</evidence>
<keyword evidence="3" id="KW-0064">Aspartyl protease</keyword>
<evidence type="ECO:0000256" key="3">
    <source>
        <dbReference type="ARBA" id="ARBA00022750"/>
    </source>
</evidence>
<reference evidence="6 7" key="1">
    <citation type="submission" date="2015-04" db="EMBL/GenBank/DDBJ databases">
        <title>Complete Sequence for the Genome of the Thioalkalivibrio versutus D301.</title>
        <authorList>
            <person name="Mu T."/>
            <person name="Zhou J."/>
            <person name="Xu X."/>
        </authorList>
    </citation>
    <scope>NUCLEOTIDE SEQUENCE [LARGE SCALE GENOMIC DNA]</scope>
    <source>
        <strain evidence="6 7">D301</strain>
    </source>
</reference>
<keyword evidence="2" id="KW-0645">Protease</keyword>
<dbReference type="InterPro" id="IPR023430">
    <property type="entry name" value="Pept_HybD-like_dom_sf"/>
</dbReference>
<dbReference type="SUPFAM" id="SSF53163">
    <property type="entry name" value="HybD-like"/>
    <property type="match status" value="1"/>
</dbReference>
<keyword evidence="4" id="KW-0378">Hydrolase</keyword>
<dbReference type="EMBL" id="CP011367">
    <property type="protein sequence ID" value="AKJ96269.1"/>
    <property type="molecule type" value="Genomic_DNA"/>
</dbReference>
<feature type="compositionally biased region" description="Basic and acidic residues" evidence="5">
    <location>
        <begin position="24"/>
        <end position="34"/>
    </location>
</feature>
<dbReference type="PRINTS" id="PR00446">
    <property type="entry name" value="HYDRGNUPTAKE"/>
</dbReference>
<comment type="similarity">
    <text evidence="1">Belongs to the peptidase A31 family.</text>
</comment>
<dbReference type="AlphaFoldDB" id="A0A0G3G7A9"/>
<dbReference type="CDD" id="cd00518">
    <property type="entry name" value="H2MP"/>
    <property type="match status" value="1"/>
</dbReference>
<dbReference type="PATRIC" id="fig|106634.4.peg.2706"/>
<dbReference type="GO" id="GO:0004190">
    <property type="term" value="F:aspartic-type endopeptidase activity"/>
    <property type="evidence" value="ECO:0007669"/>
    <property type="project" value="UniProtKB-KW"/>
</dbReference>
<evidence type="ECO:0008006" key="8">
    <source>
        <dbReference type="Google" id="ProtNLM"/>
    </source>
</evidence>
<evidence type="ECO:0000256" key="1">
    <source>
        <dbReference type="ARBA" id="ARBA00006814"/>
    </source>
</evidence>
<name>A0A0G3G7A9_9GAMM</name>
<sequence>MRKPTKLNQEEQELLDAFEAGEFESDKDNERRASIVEAAENGSRKTPEQTQEALADDGRSAGKGPLVIGIGNPWRGDDGVGHAVVEALQGTSGLTTATCSGEPAELMDLWQGHDPVILVDAIVTGAAPGTLHRLDAREPLPRGARYSSHGIGLAEAVELARSLGELPETLIVHGIEPACLEDGADLSTAIAENMPRLLHGICDEFGPSPNANHSDF</sequence>
<keyword evidence="7" id="KW-1185">Reference proteome</keyword>
<evidence type="ECO:0000313" key="6">
    <source>
        <dbReference type="EMBL" id="AKJ96269.1"/>
    </source>
</evidence>
<organism evidence="6 7">
    <name type="scientific">Thioalkalivibrio versutus</name>
    <dbReference type="NCBI Taxonomy" id="106634"/>
    <lineage>
        <taxon>Bacteria</taxon>
        <taxon>Pseudomonadati</taxon>
        <taxon>Pseudomonadota</taxon>
        <taxon>Gammaproteobacteria</taxon>
        <taxon>Chromatiales</taxon>
        <taxon>Ectothiorhodospiraceae</taxon>
        <taxon>Thioalkalivibrio</taxon>
    </lineage>
</organism>
<proteinExistence type="inferred from homology"/>
<dbReference type="OrthoDB" id="9808862at2"/>
<dbReference type="GO" id="GO:0016485">
    <property type="term" value="P:protein processing"/>
    <property type="evidence" value="ECO:0007669"/>
    <property type="project" value="TreeGrafter"/>
</dbReference>
<dbReference type="Gene3D" id="3.40.50.1450">
    <property type="entry name" value="HybD-like"/>
    <property type="match status" value="1"/>
</dbReference>
<dbReference type="Proteomes" id="UP000064201">
    <property type="component" value="Chromosome"/>
</dbReference>